<comment type="catalytic activity">
    <reaction evidence="1">
        <text>D-mannonate = 2-dehydro-3-deoxy-D-gluconate + H2O</text>
        <dbReference type="Rhea" id="RHEA:20097"/>
        <dbReference type="ChEBI" id="CHEBI:15377"/>
        <dbReference type="ChEBI" id="CHEBI:17767"/>
        <dbReference type="ChEBI" id="CHEBI:57990"/>
        <dbReference type="EC" id="4.2.1.8"/>
    </reaction>
</comment>
<evidence type="ECO:0000256" key="9">
    <source>
        <dbReference type="ARBA" id="ARBA00023211"/>
    </source>
</evidence>
<comment type="pathway">
    <text evidence="5">Carbohydrate metabolism; pentose and glucuronate interconversion.</text>
</comment>
<comment type="function">
    <text evidence="4">Catalyzes the dehydration of D-mannonate.</text>
</comment>
<comment type="cofactor">
    <cofactor evidence="3">
        <name>Fe(2+)</name>
        <dbReference type="ChEBI" id="CHEBI:29033"/>
    </cofactor>
</comment>
<organism evidence="11">
    <name type="scientific">marine metagenome</name>
    <dbReference type="NCBI Taxonomy" id="408172"/>
    <lineage>
        <taxon>unclassified sequences</taxon>
        <taxon>metagenomes</taxon>
        <taxon>ecological metagenomes</taxon>
    </lineage>
</organism>
<evidence type="ECO:0000256" key="8">
    <source>
        <dbReference type="ARBA" id="ARBA00023004"/>
    </source>
</evidence>
<dbReference type="SUPFAM" id="SSF51658">
    <property type="entry name" value="Xylose isomerase-like"/>
    <property type="match status" value="1"/>
</dbReference>
<reference evidence="11" key="1">
    <citation type="submission" date="2018-05" db="EMBL/GenBank/DDBJ databases">
        <authorList>
            <person name="Lanie J.A."/>
            <person name="Ng W.-L."/>
            <person name="Kazmierczak K.M."/>
            <person name="Andrzejewski T.M."/>
            <person name="Davidsen T.M."/>
            <person name="Wayne K.J."/>
            <person name="Tettelin H."/>
            <person name="Glass J.I."/>
            <person name="Rusch D."/>
            <person name="Podicherti R."/>
            <person name="Tsui H.-C.T."/>
            <person name="Winkler M.E."/>
        </authorList>
    </citation>
    <scope>NUCLEOTIDE SEQUENCE</scope>
</reference>
<proteinExistence type="inferred from homology"/>
<dbReference type="Gene3D" id="3.20.20.150">
    <property type="entry name" value="Divalent-metal-dependent TIM barrel enzymes"/>
    <property type="match status" value="1"/>
</dbReference>
<comment type="similarity">
    <text evidence="6">Belongs to the mannonate dehydratase family.</text>
</comment>
<comment type="cofactor">
    <cofactor evidence="2">
        <name>Mn(2+)</name>
        <dbReference type="ChEBI" id="CHEBI:29035"/>
    </cofactor>
</comment>
<dbReference type="PANTHER" id="PTHR30387:SF2">
    <property type="entry name" value="MANNONATE DEHYDRATASE"/>
    <property type="match status" value="1"/>
</dbReference>
<dbReference type="GO" id="GO:0042840">
    <property type="term" value="P:D-glucuronate catabolic process"/>
    <property type="evidence" value="ECO:0007669"/>
    <property type="project" value="TreeGrafter"/>
</dbReference>
<evidence type="ECO:0000256" key="6">
    <source>
        <dbReference type="ARBA" id="ARBA00007389"/>
    </source>
</evidence>
<evidence type="ECO:0000256" key="5">
    <source>
        <dbReference type="ARBA" id="ARBA00004892"/>
    </source>
</evidence>
<keyword evidence="8" id="KW-0408">Iron</keyword>
<sequence length="282" mass="31609">MEVRTLVDRADLDSLGELKSRVETAGFEIHEIMLDDLYSADSFTLATAERDRDIERLCQFVTDLGTLGIRHTTYAWNTGGGYQTGTTTTRGCATREFRASVAEAMPKRFTRSYDDTFMWDTYSYFMNRVLPVAEAANVRLQLHPNDPPMSHQGIARIFRSTAAFSHAMDLIEHHPNAGVLFCVGTWAEMLGPDGRGENINDAIRQMSDRITQVHFRNTSGHLPDFHETFPDNGYINLLSVLRTLREVGFNGMVVPDHVPGGGHPEEAYTFGYIRGLLQATEG</sequence>
<dbReference type="Pfam" id="PF03786">
    <property type="entry name" value="UxuA"/>
    <property type="match status" value="1"/>
</dbReference>
<evidence type="ECO:0000256" key="3">
    <source>
        <dbReference type="ARBA" id="ARBA00001954"/>
    </source>
</evidence>
<protein>
    <recommendedName>
        <fullName evidence="7">mannonate dehydratase</fullName>
        <ecNumber evidence="7">4.2.1.8</ecNumber>
    </recommendedName>
</protein>
<dbReference type="EC" id="4.2.1.8" evidence="7"/>
<dbReference type="GO" id="GO:0030145">
    <property type="term" value="F:manganese ion binding"/>
    <property type="evidence" value="ECO:0007669"/>
    <property type="project" value="TreeGrafter"/>
</dbReference>
<accession>A0A381RSN4</accession>
<dbReference type="InterPro" id="IPR004628">
    <property type="entry name" value="Man_deHydtase"/>
</dbReference>
<dbReference type="InterPro" id="IPR036237">
    <property type="entry name" value="Xyl_isomerase-like_sf"/>
</dbReference>
<evidence type="ECO:0000256" key="10">
    <source>
        <dbReference type="ARBA" id="ARBA00023239"/>
    </source>
</evidence>
<dbReference type="GO" id="GO:0008927">
    <property type="term" value="F:mannonate dehydratase activity"/>
    <property type="evidence" value="ECO:0007669"/>
    <property type="project" value="UniProtKB-EC"/>
</dbReference>
<evidence type="ECO:0000256" key="4">
    <source>
        <dbReference type="ARBA" id="ARBA00002713"/>
    </source>
</evidence>
<dbReference type="GO" id="GO:0008198">
    <property type="term" value="F:ferrous iron binding"/>
    <property type="evidence" value="ECO:0007669"/>
    <property type="project" value="TreeGrafter"/>
</dbReference>
<keyword evidence="10" id="KW-0456">Lyase</keyword>
<dbReference type="AlphaFoldDB" id="A0A381RSN4"/>
<evidence type="ECO:0000256" key="2">
    <source>
        <dbReference type="ARBA" id="ARBA00001936"/>
    </source>
</evidence>
<evidence type="ECO:0000256" key="7">
    <source>
        <dbReference type="ARBA" id="ARBA00012927"/>
    </source>
</evidence>
<gene>
    <name evidence="11" type="ORF">METZ01_LOCUS46943</name>
</gene>
<dbReference type="PANTHER" id="PTHR30387">
    <property type="entry name" value="MANNONATE DEHYDRATASE"/>
    <property type="match status" value="1"/>
</dbReference>
<keyword evidence="9" id="KW-0464">Manganese</keyword>
<evidence type="ECO:0000313" key="11">
    <source>
        <dbReference type="EMBL" id="SUZ94089.1"/>
    </source>
</evidence>
<evidence type="ECO:0000256" key="1">
    <source>
        <dbReference type="ARBA" id="ARBA00001794"/>
    </source>
</evidence>
<name>A0A381RSN4_9ZZZZ</name>
<dbReference type="EMBL" id="UINC01002202">
    <property type="protein sequence ID" value="SUZ94089.1"/>
    <property type="molecule type" value="Genomic_DNA"/>
</dbReference>